<comment type="caution">
    <text evidence="1">The sequence shown here is derived from an EMBL/GenBank/DDBJ whole genome shotgun (WGS) entry which is preliminary data.</text>
</comment>
<organism evidence="1 2">
    <name type="scientific">Gigaspora margarita</name>
    <dbReference type="NCBI Taxonomy" id="4874"/>
    <lineage>
        <taxon>Eukaryota</taxon>
        <taxon>Fungi</taxon>
        <taxon>Fungi incertae sedis</taxon>
        <taxon>Mucoromycota</taxon>
        <taxon>Glomeromycotina</taxon>
        <taxon>Glomeromycetes</taxon>
        <taxon>Diversisporales</taxon>
        <taxon>Gigasporaceae</taxon>
        <taxon>Gigaspora</taxon>
    </lineage>
</organism>
<sequence length="94" mass="10792">MNLGRFLYDGIASWLNEGYYKPGVHDFDERRRLIYNSAIRNLREYTTVILQKIYDRLRSENVKSLAEALGKNISLTSLSHGKISIGTEESKALI</sequence>
<dbReference type="Proteomes" id="UP000439903">
    <property type="component" value="Unassembled WGS sequence"/>
</dbReference>
<dbReference type="EMBL" id="WTPW01000454">
    <property type="protein sequence ID" value="KAF0509609.1"/>
    <property type="molecule type" value="Genomic_DNA"/>
</dbReference>
<accession>A0A8H4ELC0</accession>
<keyword evidence="2" id="KW-1185">Reference proteome</keyword>
<gene>
    <name evidence="1" type="ORF">F8M41_018567</name>
</gene>
<evidence type="ECO:0000313" key="2">
    <source>
        <dbReference type="Proteomes" id="UP000439903"/>
    </source>
</evidence>
<name>A0A8H4ELC0_GIGMA</name>
<evidence type="ECO:0000313" key="1">
    <source>
        <dbReference type="EMBL" id="KAF0509609.1"/>
    </source>
</evidence>
<dbReference type="OrthoDB" id="120976at2759"/>
<protein>
    <submittedName>
        <fullName evidence="1">Uncharacterized protein</fullName>
    </submittedName>
</protein>
<proteinExistence type="predicted"/>
<reference evidence="1 2" key="1">
    <citation type="journal article" date="2019" name="Environ. Microbiol.">
        <title>At the nexus of three kingdoms: the genome of the mycorrhizal fungus Gigaspora margarita provides insights into plant, endobacterial and fungal interactions.</title>
        <authorList>
            <person name="Venice F."/>
            <person name="Ghignone S."/>
            <person name="Salvioli di Fossalunga A."/>
            <person name="Amselem J."/>
            <person name="Novero M."/>
            <person name="Xianan X."/>
            <person name="Sedzielewska Toro K."/>
            <person name="Morin E."/>
            <person name="Lipzen A."/>
            <person name="Grigoriev I.V."/>
            <person name="Henrissat B."/>
            <person name="Martin F.M."/>
            <person name="Bonfante P."/>
        </authorList>
    </citation>
    <scope>NUCLEOTIDE SEQUENCE [LARGE SCALE GENOMIC DNA]</scope>
    <source>
        <strain evidence="1 2">BEG34</strain>
    </source>
</reference>
<dbReference type="AlphaFoldDB" id="A0A8H4ELC0"/>